<dbReference type="InterPro" id="IPR031557">
    <property type="entry name" value="N-CoR_GPS2_interact"/>
</dbReference>
<proteinExistence type="inferred from homology"/>
<dbReference type="PANTHER" id="PTHR13992">
    <property type="entry name" value="NUCLEAR RECEPTOR CO-REPRESSOR RELATED NCOR"/>
    <property type="match status" value="1"/>
</dbReference>
<dbReference type="Gene3D" id="1.20.5.430">
    <property type="match status" value="1"/>
</dbReference>
<dbReference type="SUPFAM" id="SSF46689">
    <property type="entry name" value="Homeodomain-like"/>
    <property type="match status" value="1"/>
</dbReference>
<feature type="region of interest" description="Disordered" evidence="4">
    <location>
        <begin position="550"/>
        <end position="576"/>
    </location>
</feature>
<dbReference type="InterPro" id="IPR051571">
    <property type="entry name" value="N-CoR_corepressor"/>
</dbReference>
<dbReference type="EMBL" id="AP028910">
    <property type="protein sequence ID" value="BES90851.1"/>
    <property type="molecule type" value="Genomic_DNA"/>
</dbReference>
<feature type="region of interest" description="Disordered" evidence="4">
    <location>
        <begin position="590"/>
        <end position="676"/>
    </location>
</feature>
<dbReference type="Proteomes" id="UP001307889">
    <property type="component" value="Chromosome 2"/>
</dbReference>
<dbReference type="SMART" id="SM00717">
    <property type="entry name" value="SANT"/>
    <property type="match status" value="1"/>
</dbReference>
<reference evidence="6 7" key="1">
    <citation type="submission" date="2023-09" db="EMBL/GenBank/DDBJ databases">
        <title>Nesidiocoris tenuis whole genome shotgun sequence.</title>
        <authorList>
            <person name="Shibata T."/>
            <person name="Shimoda M."/>
            <person name="Kobayashi T."/>
            <person name="Uehara T."/>
        </authorList>
    </citation>
    <scope>NUCLEOTIDE SEQUENCE [LARGE SCALE GENOMIC DNA]</scope>
    <source>
        <strain evidence="6 7">Japan</strain>
    </source>
</reference>
<evidence type="ECO:0000256" key="4">
    <source>
        <dbReference type="SAM" id="MobiDB-lite"/>
    </source>
</evidence>
<evidence type="ECO:0000313" key="7">
    <source>
        <dbReference type="Proteomes" id="UP001307889"/>
    </source>
</evidence>
<feature type="region of interest" description="Disordered" evidence="4">
    <location>
        <begin position="273"/>
        <end position="300"/>
    </location>
</feature>
<feature type="compositionally biased region" description="Polar residues" evidence="4">
    <location>
        <begin position="12"/>
        <end position="48"/>
    </location>
</feature>
<feature type="domain" description="SANT" evidence="5">
    <location>
        <begin position="491"/>
        <end position="542"/>
    </location>
</feature>
<dbReference type="InterPro" id="IPR009057">
    <property type="entry name" value="Homeodomain-like_sf"/>
</dbReference>
<dbReference type="Pfam" id="PF00249">
    <property type="entry name" value="Myb_DNA-binding"/>
    <property type="match status" value="1"/>
</dbReference>
<feature type="compositionally biased region" description="Polar residues" evidence="4">
    <location>
        <begin position="55"/>
        <end position="75"/>
    </location>
</feature>
<dbReference type="Pfam" id="PF15784">
    <property type="entry name" value="GPS2_interact"/>
    <property type="match status" value="1"/>
</dbReference>
<comment type="subcellular location">
    <subcellularLocation>
        <location evidence="1">Nucleus</location>
    </subcellularLocation>
</comment>
<evidence type="ECO:0000256" key="1">
    <source>
        <dbReference type="ARBA" id="ARBA00004123"/>
    </source>
</evidence>
<organism evidence="6 7">
    <name type="scientific">Nesidiocoris tenuis</name>
    <dbReference type="NCBI Taxonomy" id="355587"/>
    <lineage>
        <taxon>Eukaryota</taxon>
        <taxon>Metazoa</taxon>
        <taxon>Ecdysozoa</taxon>
        <taxon>Arthropoda</taxon>
        <taxon>Hexapoda</taxon>
        <taxon>Insecta</taxon>
        <taxon>Pterygota</taxon>
        <taxon>Neoptera</taxon>
        <taxon>Paraneoptera</taxon>
        <taxon>Hemiptera</taxon>
        <taxon>Heteroptera</taxon>
        <taxon>Panheteroptera</taxon>
        <taxon>Cimicomorpha</taxon>
        <taxon>Miridae</taxon>
        <taxon>Dicyphina</taxon>
        <taxon>Nesidiocoris</taxon>
    </lineage>
</organism>
<sequence>MEAVVHLDRSATMPSQSQMAYSRPTTLHGRPNQSSELCYKPNNSTPNNHGGPGNPATQALIASSSGNIQRHSPATYSTSYAPIRYMSYPPNAGGPGSAPGPLVSYRESIYSSRNPNVVNERGQPVLEYGMRGENMPSQSKPRISLLTSPEYMSSLSNRRHHQEDSYRGPLVPQNIQQLEVNTSYKKIRLGDSKSDIQRTLRIDTRGHTKQEEGQSSTVYTPQVEAISPTLPTEILQDESFRSTKDELLHGISKVDREITKTELQISKLMRKQQELEEAAKKPEKQAEEEEVPQPKHQSPAQKIYAENRRKAQEAHGLLKHLGPAVQLPIYNQPSDTAVYHENKMKHQMFKERLMLHLKKKHTEREMREKRLTATYSFRVQEWLRKVEKVENSQKRKAREMKNREFFEKVFPRLRKQREDRERFNRVGARVKSEADLEEIMDGLQEQEMEDKKMRSYAVVPPLLLDARQRSVFYINNNGRIDDFPGEYKERHLLNVWTQAEKDVFKEKFLQHPKNFGVIASYLEKKSVSDCVQHYYLSKKTENYKRLLRKSRVRSRSGRGPQAKVSAGAVPTSNSDLLSTATGVTTRFQREQLQKQEPIASTSTAEIQPPLINEAESNPPPPNFLAGESPPSQPPPLLLEHTEVPAEKPEEELKEPSTKKKKPKVDPETSDDDQYERPIGKYLPSLLTCFNILCIEISGQLATG</sequence>
<gene>
    <name evidence="6" type="ORF">NTJ_03659</name>
</gene>
<accession>A0ABN7AEZ3</accession>
<dbReference type="Gene3D" id="1.10.10.60">
    <property type="entry name" value="Homeodomain-like"/>
    <property type="match status" value="1"/>
</dbReference>
<dbReference type="PROSITE" id="PS51293">
    <property type="entry name" value="SANT"/>
    <property type="match status" value="1"/>
</dbReference>
<keyword evidence="7" id="KW-1185">Reference proteome</keyword>
<dbReference type="InterPro" id="IPR017884">
    <property type="entry name" value="SANT_dom"/>
</dbReference>
<dbReference type="PANTHER" id="PTHR13992:SF39">
    <property type="entry name" value="SMRTER, ISOFORM G"/>
    <property type="match status" value="1"/>
</dbReference>
<keyword evidence="3" id="KW-0175">Coiled coil</keyword>
<name>A0ABN7AEZ3_9HEMI</name>
<feature type="compositionally biased region" description="Basic and acidic residues" evidence="4">
    <location>
        <begin position="273"/>
        <end position="285"/>
    </location>
</feature>
<feature type="region of interest" description="Disordered" evidence="4">
    <location>
        <begin position="1"/>
        <end position="75"/>
    </location>
</feature>
<evidence type="ECO:0000313" key="6">
    <source>
        <dbReference type="EMBL" id="BES90851.1"/>
    </source>
</evidence>
<evidence type="ECO:0000259" key="5">
    <source>
        <dbReference type="PROSITE" id="PS51293"/>
    </source>
</evidence>
<evidence type="ECO:0000256" key="3">
    <source>
        <dbReference type="ARBA" id="ARBA00023054"/>
    </source>
</evidence>
<dbReference type="InterPro" id="IPR001005">
    <property type="entry name" value="SANT/Myb"/>
</dbReference>
<protein>
    <submittedName>
        <fullName evidence="6">SANT</fullName>
    </submittedName>
</protein>
<comment type="similarity">
    <text evidence="2">Belongs to the N-CoR nuclear receptor corepressors family.</text>
</comment>
<evidence type="ECO:0000256" key="2">
    <source>
        <dbReference type="ARBA" id="ARBA00010097"/>
    </source>
</evidence>